<dbReference type="Gene3D" id="3.40.190.10">
    <property type="entry name" value="Periplasmic binding protein-like II"/>
    <property type="match status" value="1"/>
</dbReference>
<dbReference type="GO" id="GO:1904680">
    <property type="term" value="F:peptide transmembrane transporter activity"/>
    <property type="evidence" value="ECO:0007669"/>
    <property type="project" value="TreeGrafter"/>
</dbReference>
<dbReference type="PROSITE" id="PS51257">
    <property type="entry name" value="PROKAR_LIPOPROTEIN"/>
    <property type="match status" value="1"/>
</dbReference>
<dbReference type="GO" id="GO:0015833">
    <property type="term" value="P:peptide transport"/>
    <property type="evidence" value="ECO:0007669"/>
    <property type="project" value="TreeGrafter"/>
</dbReference>
<dbReference type="PANTHER" id="PTHR30290:SF65">
    <property type="entry name" value="MONOACYL PHOSPHATIDYLINOSITOL TETRAMANNOSIDE-BINDING PROTEIN LPQW-RELATED"/>
    <property type="match status" value="1"/>
</dbReference>
<dbReference type="InterPro" id="IPR030678">
    <property type="entry name" value="Peptide/Ni-bd"/>
</dbReference>
<dbReference type="GO" id="GO:0042597">
    <property type="term" value="C:periplasmic space"/>
    <property type="evidence" value="ECO:0007669"/>
    <property type="project" value="UniProtKB-ARBA"/>
</dbReference>
<dbReference type="PIRSF" id="PIRSF002741">
    <property type="entry name" value="MppA"/>
    <property type="match status" value="1"/>
</dbReference>
<feature type="chain" id="PRO_5039065017" evidence="1">
    <location>
        <begin position="19"/>
        <end position="581"/>
    </location>
</feature>
<gene>
    <name evidence="3" type="ORF">KILIM_077_00150</name>
</gene>
<dbReference type="EMBL" id="BAHD01000077">
    <property type="protein sequence ID" value="GAB97658.1"/>
    <property type="molecule type" value="Genomic_DNA"/>
</dbReference>
<feature type="signal peptide" evidence="1">
    <location>
        <begin position="1"/>
        <end position="18"/>
    </location>
</feature>
<keyword evidence="1" id="KW-0732">Signal</keyword>
<evidence type="ECO:0000313" key="4">
    <source>
        <dbReference type="Proteomes" id="UP000008366"/>
    </source>
</evidence>
<dbReference type="Pfam" id="PF00496">
    <property type="entry name" value="SBP_bac_5"/>
    <property type="match status" value="1"/>
</dbReference>
<dbReference type="InterPro" id="IPR000914">
    <property type="entry name" value="SBP_5_dom"/>
</dbReference>
<comment type="caution">
    <text evidence="3">The sequence shown here is derived from an EMBL/GenBank/DDBJ whole genome shotgun (WGS) entry which is preliminary data.</text>
</comment>
<dbReference type="Proteomes" id="UP000008366">
    <property type="component" value="Unassembled WGS sequence"/>
</dbReference>
<name>K6VN52_9MICO</name>
<dbReference type="AlphaFoldDB" id="K6VN52"/>
<dbReference type="eggNOG" id="COG0747">
    <property type="taxonomic scope" value="Bacteria"/>
</dbReference>
<dbReference type="PANTHER" id="PTHR30290">
    <property type="entry name" value="PERIPLASMIC BINDING COMPONENT OF ABC TRANSPORTER"/>
    <property type="match status" value="1"/>
</dbReference>
<dbReference type="Gene3D" id="3.10.105.10">
    <property type="entry name" value="Dipeptide-binding Protein, Domain 3"/>
    <property type="match status" value="1"/>
</dbReference>
<reference evidence="3 4" key="1">
    <citation type="submission" date="2012-08" db="EMBL/GenBank/DDBJ databases">
        <title>Whole genome shotgun sequence of Kineosphaera limosa NBRC 100340.</title>
        <authorList>
            <person name="Yoshida I."/>
            <person name="Isaki S."/>
            <person name="Hosoyama A."/>
            <person name="Tsuchikane K."/>
            <person name="Katsumata H."/>
            <person name="Ando Y."/>
            <person name="Ohji S."/>
            <person name="Hamada M."/>
            <person name="Tamura T."/>
            <person name="Yamazoe A."/>
            <person name="Yamazaki S."/>
            <person name="Fujita N."/>
        </authorList>
    </citation>
    <scope>NUCLEOTIDE SEQUENCE [LARGE SCALE GENOMIC DNA]</scope>
    <source>
        <strain evidence="3 4">NBRC 100340</strain>
    </source>
</reference>
<dbReference type="InterPro" id="IPR039424">
    <property type="entry name" value="SBP_5"/>
</dbReference>
<dbReference type="STRING" id="1184609.KILIM_077_00150"/>
<organism evidence="3 4">
    <name type="scientific">Kineosphaera limosa NBRC 100340</name>
    <dbReference type="NCBI Taxonomy" id="1184609"/>
    <lineage>
        <taxon>Bacteria</taxon>
        <taxon>Bacillati</taxon>
        <taxon>Actinomycetota</taxon>
        <taxon>Actinomycetes</taxon>
        <taxon>Micrococcales</taxon>
        <taxon>Dermatophilaceae</taxon>
        <taxon>Kineosphaera</taxon>
    </lineage>
</organism>
<evidence type="ECO:0000313" key="3">
    <source>
        <dbReference type="EMBL" id="GAB97658.1"/>
    </source>
</evidence>
<dbReference type="CDD" id="cd08501">
    <property type="entry name" value="PBP2_Lpqw"/>
    <property type="match status" value="1"/>
</dbReference>
<accession>K6VN52</accession>
<sequence>MRAAAAAIAAALALSACASQSGDPGAGDGTGSPAASGGAIRVAETNAFTSFNTSHANTNLDINSKIVGLTRSGFTYIDPELNLVHDDSFGTMEKISDSPLTVKYTIKDGVNWSDGNPVDKGDMLLQWAILSGHFDAPGEDAKPKFFQYAGSTDGLNLTAKPTFENDRTMTLVYSEPYVDWEIAFDMNLGTAAQPAHVVAKRAGLADEAALVSLLESATPAQANEQLAAVAKVWGEDFTTKTLPSDPEMYLSNGPMIVSQMEQDQSVTLKRNEAYTGNRAAKVDEITVRFIGDAAAQIAALRNGEVDVIAPQATTDTVEQVKGLQGVNVLEGSQLAYDHVDLSFDSDVFKDANVRKAFMMTIPRQQIVDRLIKPMYPQAEVVNSQLYLPSEGEAYTKAVEANGSAPYHDVNIEEAKKLLAGKTPTVRILYNNGNPIRVDAYSMIAQSASQAGFRVQDMGSADWSQKLGDGTYDASLFGWVNPGVGNAGIPQLYSSTGGGNYGKYRSAEVDALAKSLLTEIDPAKVDDIKRQIDKHLWDDGFGATLFQSPGIVGVSDQVGGLDVYMPNQTGVWWNFWEWTVKS</sequence>
<dbReference type="SUPFAM" id="SSF53850">
    <property type="entry name" value="Periplasmic binding protein-like II"/>
    <property type="match status" value="1"/>
</dbReference>
<protein>
    <submittedName>
        <fullName evidence="3">Putative ABC transporter substrate-binding protein</fullName>
    </submittedName>
</protein>
<evidence type="ECO:0000259" key="2">
    <source>
        <dbReference type="Pfam" id="PF00496"/>
    </source>
</evidence>
<keyword evidence="4" id="KW-1185">Reference proteome</keyword>
<dbReference type="GO" id="GO:0043190">
    <property type="term" value="C:ATP-binding cassette (ABC) transporter complex"/>
    <property type="evidence" value="ECO:0007669"/>
    <property type="project" value="InterPro"/>
</dbReference>
<evidence type="ECO:0000256" key="1">
    <source>
        <dbReference type="SAM" id="SignalP"/>
    </source>
</evidence>
<proteinExistence type="predicted"/>
<feature type="domain" description="Solute-binding protein family 5" evidence="2">
    <location>
        <begin position="94"/>
        <end position="496"/>
    </location>
</feature>